<keyword evidence="2" id="KW-1277">Toxin-antitoxin system</keyword>
<dbReference type="PANTHER" id="PTHR33755">
    <property type="entry name" value="TOXIN PARE1-RELATED"/>
    <property type="match status" value="1"/>
</dbReference>
<dbReference type="RefSeq" id="WP_029993579.1">
    <property type="nucleotide sequence ID" value="NZ_CP059319.1"/>
</dbReference>
<proteinExistence type="inferred from homology"/>
<organism evidence="3 4">
    <name type="scientific">Rhizorhabdus wittichii</name>
    <dbReference type="NCBI Taxonomy" id="160791"/>
    <lineage>
        <taxon>Bacteria</taxon>
        <taxon>Pseudomonadati</taxon>
        <taxon>Pseudomonadota</taxon>
        <taxon>Alphaproteobacteria</taxon>
        <taxon>Sphingomonadales</taxon>
        <taxon>Sphingomonadaceae</taxon>
        <taxon>Rhizorhabdus</taxon>
    </lineage>
</organism>
<gene>
    <name evidence="3" type="ORF">HRJ34_27305</name>
</gene>
<dbReference type="EMBL" id="CP059319">
    <property type="protein sequence ID" value="QTH21952.1"/>
    <property type="molecule type" value="Genomic_DNA"/>
</dbReference>
<name>A0A975D2V1_9SPHN</name>
<evidence type="ECO:0000313" key="3">
    <source>
        <dbReference type="EMBL" id="QTH21952.1"/>
    </source>
</evidence>
<dbReference type="InterPro" id="IPR035093">
    <property type="entry name" value="RelE/ParE_toxin_dom_sf"/>
</dbReference>
<protein>
    <submittedName>
        <fullName evidence="3">Type II toxin-antitoxin system mRNA interferase toxin, RelE/StbE family</fullName>
    </submittedName>
</protein>
<evidence type="ECO:0000313" key="4">
    <source>
        <dbReference type="Proteomes" id="UP000664914"/>
    </source>
</evidence>
<dbReference type="Gene3D" id="3.30.2310.20">
    <property type="entry name" value="RelE-like"/>
    <property type="match status" value="1"/>
</dbReference>
<comment type="similarity">
    <text evidence="1">Belongs to the RelE toxin family.</text>
</comment>
<dbReference type="Proteomes" id="UP000664914">
    <property type="component" value="Chromosome"/>
</dbReference>
<sequence>MASPTLEWSEAARKDLLSIVDFIADDNPDAALKLLDDIENKAEQLLHHPRLYEVGRVDGTREMLVRQNYIVVYAEDEQRVLILRVLHGAQFWPR</sequence>
<reference evidence="3" key="2">
    <citation type="submission" date="2021-04" db="EMBL/GenBank/DDBJ databases">
        <title>Isolation and genomic analysis of the ibuprofen-degrading bacterium Sphingomonas strain MPO218.</title>
        <authorList>
            <person name="Aulestia M."/>
            <person name="Flores A."/>
            <person name="Mangas E.L."/>
            <person name="Perez-Pulido A.J."/>
            <person name="Santero E."/>
            <person name="Camacho E.M."/>
        </authorList>
    </citation>
    <scope>NUCLEOTIDE SEQUENCE</scope>
    <source>
        <strain evidence="3">MPO218</strain>
    </source>
</reference>
<dbReference type="InterPro" id="IPR007712">
    <property type="entry name" value="RelE/ParE_toxin"/>
</dbReference>
<reference evidence="3" key="1">
    <citation type="submission" date="2020-07" db="EMBL/GenBank/DDBJ databases">
        <authorList>
            <person name="Camacho E."/>
        </authorList>
    </citation>
    <scope>NUCLEOTIDE SEQUENCE</scope>
    <source>
        <strain evidence="3">MPO218</strain>
    </source>
</reference>
<evidence type="ECO:0000256" key="2">
    <source>
        <dbReference type="ARBA" id="ARBA00022649"/>
    </source>
</evidence>
<dbReference type="InterPro" id="IPR051803">
    <property type="entry name" value="TA_system_RelE-like_toxin"/>
</dbReference>
<accession>A0A975D2V1</accession>
<dbReference type="Pfam" id="PF05016">
    <property type="entry name" value="ParE_toxin"/>
    <property type="match status" value="1"/>
</dbReference>
<dbReference type="NCBIfam" id="TIGR02385">
    <property type="entry name" value="RelE_StbE"/>
    <property type="match status" value="1"/>
</dbReference>
<evidence type="ECO:0000256" key="1">
    <source>
        <dbReference type="ARBA" id="ARBA00006226"/>
    </source>
</evidence>
<dbReference type="AlphaFoldDB" id="A0A975D2V1"/>